<dbReference type="PANTHER" id="PTHR32026:SF10">
    <property type="entry name" value="METHYLTRANSFERASE-LIKE PROTEIN 24-RELATED"/>
    <property type="match status" value="1"/>
</dbReference>
<name>A0A2T2PBS6_CORCC</name>
<dbReference type="OrthoDB" id="10006218at2759"/>
<dbReference type="AlphaFoldDB" id="A0A2T2PBS6"/>
<gene>
    <name evidence="3" type="ORF">BS50DRAFT_512604</name>
</gene>
<feature type="transmembrane region" description="Helical" evidence="1">
    <location>
        <begin position="7"/>
        <end position="25"/>
    </location>
</feature>
<dbReference type="Pfam" id="PF13383">
    <property type="entry name" value="Methyltransf_22"/>
    <property type="match status" value="1"/>
</dbReference>
<dbReference type="InterPro" id="IPR026913">
    <property type="entry name" value="METTL24"/>
</dbReference>
<evidence type="ECO:0000259" key="2">
    <source>
        <dbReference type="Pfam" id="PF13383"/>
    </source>
</evidence>
<keyword evidence="4" id="KW-1185">Reference proteome</keyword>
<keyword evidence="1" id="KW-1133">Transmembrane helix</keyword>
<dbReference type="InterPro" id="IPR025714">
    <property type="entry name" value="Methyltranfer_dom"/>
</dbReference>
<evidence type="ECO:0000313" key="3">
    <source>
        <dbReference type="EMBL" id="PSN75112.1"/>
    </source>
</evidence>
<sequence>MSFRTPTGRILGAIFAICVLVYFLPTTPEVTSFMPSMPSALKPAAPATRTLQDRMALSEKSWLKSVDLRGKMATAHPENPQIPFFPAQTLPDFGKYPYTLWDFFPPTWTCPHDIQRVGRLGDGGKWVCGMSLYESIPASPSAVNLPDSSTGNTGVEGSGLVIYSFGINGESSFEAEMLERIPSAAIWGYDFSVSGWGPQIPSSEAHRTFFKPVGLGATDEVKDGNEFFTLQSLMKQNNHTHIDILKVDIEGSEYTAWDSIMDAFENIGDGILPIGQVMIELHVGNGEDDFNFGRFRKWWERLEKMGMRPTWMEINLMAVTLGRGKTNPRCTEYVWVNPKDTRNVLWKE</sequence>
<dbReference type="EMBL" id="KZ678128">
    <property type="protein sequence ID" value="PSN75112.1"/>
    <property type="molecule type" value="Genomic_DNA"/>
</dbReference>
<evidence type="ECO:0000256" key="1">
    <source>
        <dbReference type="SAM" id="Phobius"/>
    </source>
</evidence>
<evidence type="ECO:0000313" key="4">
    <source>
        <dbReference type="Proteomes" id="UP000240883"/>
    </source>
</evidence>
<keyword evidence="1" id="KW-0472">Membrane</keyword>
<organism evidence="3 4">
    <name type="scientific">Corynespora cassiicola Philippines</name>
    <dbReference type="NCBI Taxonomy" id="1448308"/>
    <lineage>
        <taxon>Eukaryota</taxon>
        <taxon>Fungi</taxon>
        <taxon>Dikarya</taxon>
        <taxon>Ascomycota</taxon>
        <taxon>Pezizomycotina</taxon>
        <taxon>Dothideomycetes</taxon>
        <taxon>Pleosporomycetidae</taxon>
        <taxon>Pleosporales</taxon>
        <taxon>Corynesporascaceae</taxon>
        <taxon>Corynespora</taxon>
    </lineage>
</organism>
<feature type="domain" description="Methyltransferase" evidence="2">
    <location>
        <begin position="102"/>
        <end position="283"/>
    </location>
</feature>
<dbReference type="PANTHER" id="PTHR32026">
    <property type="entry name" value="METHYLTRANSFERASE-LIKE PROTEIN 24"/>
    <property type="match status" value="1"/>
</dbReference>
<reference evidence="3 4" key="1">
    <citation type="journal article" date="2018" name="Front. Microbiol.">
        <title>Genome-Wide Analysis of Corynespora cassiicola Leaf Fall Disease Putative Effectors.</title>
        <authorList>
            <person name="Lopez D."/>
            <person name="Ribeiro S."/>
            <person name="Label P."/>
            <person name="Fumanal B."/>
            <person name="Venisse J.S."/>
            <person name="Kohler A."/>
            <person name="de Oliveira R.R."/>
            <person name="Labutti K."/>
            <person name="Lipzen A."/>
            <person name="Lail K."/>
            <person name="Bauer D."/>
            <person name="Ohm R.A."/>
            <person name="Barry K.W."/>
            <person name="Spatafora J."/>
            <person name="Grigoriev I.V."/>
            <person name="Martin F.M."/>
            <person name="Pujade-Renaud V."/>
        </authorList>
    </citation>
    <scope>NUCLEOTIDE SEQUENCE [LARGE SCALE GENOMIC DNA]</scope>
    <source>
        <strain evidence="3 4">Philippines</strain>
    </source>
</reference>
<proteinExistence type="predicted"/>
<keyword evidence="1" id="KW-0812">Transmembrane</keyword>
<dbReference type="STRING" id="1448308.A0A2T2PBS6"/>
<dbReference type="Proteomes" id="UP000240883">
    <property type="component" value="Unassembled WGS sequence"/>
</dbReference>
<accession>A0A2T2PBS6</accession>
<protein>
    <recommendedName>
        <fullName evidence="2">Methyltransferase domain-containing protein</fullName>
    </recommendedName>
</protein>